<dbReference type="AlphaFoldDB" id="A0A169NSC2"/>
<dbReference type="Gene3D" id="3.40.50.720">
    <property type="entry name" value="NAD(P)-binding Rossmann-like Domain"/>
    <property type="match status" value="1"/>
</dbReference>
<organism evidence="9 10">
    <name type="scientific">Streptomyces laurentii</name>
    <dbReference type="NCBI Taxonomy" id="39478"/>
    <lineage>
        <taxon>Bacteria</taxon>
        <taxon>Bacillati</taxon>
        <taxon>Actinomycetota</taxon>
        <taxon>Actinomycetes</taxon>
        <taxon>Kitasatosporales</taxon>
        <taxon>Streptomycetaceae</taxon>
        <taxon>Streptomyces</taxon>
    </lineage>
</organism>
<evidence type="ECO:0000256" key="3">
    <source>
        <dbReference type="ARBA" id="ARBA00022723"/>
    </source>
</evidence>
<dbReference type="SUPFAM" id="SSF51735">
    <property type="entry name" value="NAD(P)-binding Rossmann-fold domains"/>
    <property type="match status" value="1"/>
</dbReference>
<dbReference type="InterPro" id="IPR020843">
    <property type="entry name" value="ER"/>
</dbReference>
<dbReference type="KEGG" id="slau:SLA_4334"/>
<dbReference type="Gene3D" id="3.90.180.10">
    <property type="entry name" value="Medium-chain alcohol dehydrogenases, catalytic domain"/>
    <property type="match status" value="1"/>
</dbReference>
<name>A0A169NSC2_STRLU</name>
<comment type="cofactor">
    <cofactor evidence="1 7">
        <name>Zn(2+)</name>
        <dbReference type="ChEBI" id="CHEBI:29105"/>
    </cofactor>
</comment>
<accession>A0A169NSC2</accession>
<dbReference type="GO" id="GO:0051903">
    <property type="term" value="F:S-(hydroxymethyl)glutathione dehydrogenase [NAD(P)+] activity"/>
    <property type="evidence" value="ECO:0007669"/>
    <property type="project" value="TreeGrafter"/>
</dbReference>
<evidence type="ECO:0000259" key="8">
    <source>
        <dbReference type="SMART" id="SM00829"/>
    </source>
</evidence>
<dbReference type="Proteomes" id="UP000217676">
    <property type="component" value="Chromosome"/>
</dbReference>
<dbReference type="SUPFAM" id="SSF50129">
    <property type="entry name" value="GroES-like"/>
    <property type="match status" value="1"/>
</dbReference>
<evidence type="ECO:0000256" key="6">
    <source>
        <dbReference type="ARBA" id="ARBA00023027"/>
    </source>
</evidence>
<evidence type="ECO:0000256" key="2">
    <source>
        <dbReference type="ARBA" id="ARBA00008072"/>
    </source>
</evidence>
<dbReference type="InterPro" id="IPR036291">
    <property type="entry name" value="NAD(P)-bd_dom_sf"/>
</dbReference>
<dbReference type="PANTHER" id="PTHR43880:SF12">
    <property type="entry name" value="ALCOHOL DEHYDROGENASE CLASS-3"/>
    <property type="match status" value="1"/>
</dbReference>
<evidence type="ECO:0000256" key="1">
    <source>
        <dbReference type="ARBA" id="ARBA00001947"/>
    </source>
</evidence>
<dbReference type="GO" id="GO:0046294">
    <property type="term" value="P:formaldehyde catabolic process"/>
    <property type="evidence" value="ECO:0007669"/>
    <property type="project" value="TreeGrafter"/>
</dbReference>
<evidence type="ECO:0000256" key="5">
    <source>
        <dbReference type="ARBA" id="ARBA00023002"/>
    </source>
</evidence>
<dbReference type="InterPro" id="IPR013154">
    <property type="entry name" value="ADH-like_N"/>
</dbReference>
<dbReference type="GO" id="GO:0008270">
    <property type="term" value="F:zinc ion binding"/>
    <property type="evidence" value="ECO:0007669"/>
    <property type="project" value="InterPro"/>
</dbReference>
<protein>
    <submittedName>
        <fullName evidence="9">Alcohol dehydrogenase</fullName>
    </submittedName>
</protein>
<gene>
    <name evidence="9" type="ORF">SLA_4334</name>
</gene>
<sequence length="351" mass="36002">MRGVVYDGAAVRVVDDLEVREPGAGEVAVAIRAAGLCHSDLAVLDGTIPFPVPVVLGHEGAGVVEAVGPGVTHVVPGDHVALSTLANCGACADCDRGRPTMCRKAIGRPGRPFSRAGAPLFQFASNSSFAERTVVQAVQAVRIPAEVPFASAALLGCGVLTGVGAVLNRARVAPGDTVVVIGSGGIGLNVLQGARIAGATTIVAADTNPAKEDTARRFGATHFLTSADPAAVREILPTGADHVFECVGHTGLVRTAVDLLDRHGQAVLLGMTAPTAEATFAPAAMFLDKAILGCRYGSSRPQKDIALYAELYRAGRLLLDELVTATYPVEEFARAAADAEAGKVARGVLVF</sequence>
<dbReference type="SMART" id="SM00829">
    <property type="entry name" value="PKS_ER"/>
    <property type="match status" value="1"/>
</dbReference>
<dbReference type="EMBL" id="AP017424">
    <property type="protein sequence ID" value="BAU85222.1"/>
    <property type="molecule type" value="Genomic_DNA"/>
</dbReference>
<keyword evidence="3 7" id="KW-0479">Metal-binding</keyword>
<evidence type="ECO:0000256" key="4">
    <source>
        <dbReference type="ARBA" id="ARBA00022833"/>
    </source>
</evidence>
<dbReference type="Pfam" id="PF00107">
    <property type="entry name" value="ADH_zinc_N"/>
    <property type="match status" value="1"/>
</dbReference>
<dbReference type="GO" id="GO:0005829">
    <property type="term" value="C:cytosol"/>
    <property type="evidence" value="ECO:0007669"/>
    <property type="project" value="TreeGrafter"/>
</dbReference>
<dbReference type="InterPro" id="IPR011032">
    <property type="entry name" value="GroES-like_sf"/>
</dbReference>
<keyword evidence="4 7" id="KW-0862">Zinc</keyword>
<dbReference type="FunFam" id="3.40.50.720:FF:000003">
    <property type="entry name" value="S-(hydroxymethyl)glutathione dehydrogenase"/>
    <property type="match status" value="1"/>
</dbReference>
<dbReference type="RefSeq" id="WP_359880283.1">
    <property type="nucleotide sequence ID" value="NZ_JBEYHT010000039.1"/>
</dbReference>
<feature type="domain" description="Enoyl reductase (ER)" evidence="8">
    <location>
        <begin position="12"/>
        <end position="349"/>
    </location>
</feature>
<proteinExistence type="inferred from homology"/>
<dbReference type="PROSITE" id="PS00059">
    <property type="entry name" value="ADH_ZINC"/>
    <property type="match status" value="1"/>
</dbReference>
<dbReference type="InterPro" id="IPR002328">
    <property type="entry name" value="ADH_Zn_CS"/>
</dbReference>
<dbReference type="PANTHER" id="PTHR43880">
    <property type="entry name" value="ALCOHOL DEHYDROGENASE"/>
    <property type="match status" value="1"/>
</dbReference>
<evidence type="ECO:0000256" key="7">
    <source>
        <dbReference type="RuleBase" id="RU361277"/>
    </source>
</evidence>
<evidence type="ECO:0000313" key="10">
    <source>
        <dbReference type="Proteomes" id="UP000217676"/>
    </source>
</evidence>
<evidence type="ECO:0000313" key="9">
    <source>
        <dbReference type="EMBL" id="BAU85222.1"/>
    </source>
</evidence>
<dbReference type="Pfam" id="PF08240">
    <property type="entry name" value="ADH_N"/>
    <property type="match status" value="1"/>
</dbReference>
<keyword evidence="6" id="KW-0520">NAD</keyword>
<reference evidence="9 10" key="1">
    <citation type="journal article" date="2016" name="Genome Announc.">
        <title>Complete Genome Sequence of Thiostrepton-Producing Streptomyces laurentii ATCC 31255.</title>
        <authorList>
            <person name="Doi K."/>
            <person name="Fujino Y."/>
            <person name="Nagayoshi Y."/>
            <person name="Ohshima T."/>
            <person name="Ogata S."/>
        </authorList>
    </citation>
    <scope>NUCLEOTIDE SEQUENCE [LARGE SCALE GENOMIC DNA]</scope>
    <source>
        <strain evidence="9 10">ATCC 31255</strain>
    </source>
</reference>
<dbReference type="InterPro" id="IPR013149">
    <property type="entry name" value="ADH-like_C"/>
</dbReference>
<comment type="similarity">
    <text evidence="2 7">Belongs to the zinc-containing alcohol dehydrogenase family.</text>
</comment>
<keyword evidence="5" id="KW-0560">Oxidoreductase</keyword>
<keyword evidence="10" id="KW-1185">Reference proteome</keyword>